<evidence type="ECO:0000256" key="3">
    <source>
        <dbReference type="ARBA" id="ARBA00005043"/>
    </source>
</evidence>
<keyword evidence="11" id="KW-1185">Reference proteome</keyword>
<evidence type="ECO:0000256" key="5">
    <source>
        <dbReference type="ARBA" id="ARBA00020265"/>
    </source>
</evidence>
<keyword evidence="7" id="KW-0819">tRNA processing</keyword>
<dbReference type="GO" id="GO:0002098">
    <property type="term" value="P:tRNA wobble uridine modification"/>
    <property type="evidence" value="ECO:0007669"/>
    <property type="project" value="InterPro"/>
</dbReference>
<dbReference type="OrthoDB" id="289162at2759"/>
<accession>A0A6A6V361</accession>
<evidence type="ECO:0000256" key="9">
    <source>
        <dbReference type="SAM" id="MobiDB-lite"/>
    </source>
</evidence>
<feature type="region of interest" description="Disordered" evidence="9">
    <location>
        <begin position="1"/>
        <end position="59"/>
    </location>
</feature>
<evidence type="ECO:0000256" key="1">
    <source>
        <dbReference type="ARBA" id="ARBA00004123"/>
    </source>
</evidence>
<evidence type="ECO:0000256" key="2">
    <source>
        <dbReference type="ARBA" id="ARBA00004496"/>
    </source>
</evidence>
<dbReference type="EMBL" id="MU006590">
    <property type="protein sequence ID" value="KAF2744289.1"/>
    <property type="molecule type" value="Genomic_DNA"/>
</dbReference>
<dbReference type="CDD" id="cd19494">
    <property type="entry name" value="Elp4"/>
    <property type="match status" value="1"/>
</dbReference>
<dbReference type="PANTHER" id="PTHR12896">
    <property type="entry name" value="PAX6 NEIGHBOR PROTEIN PAXNEB"/>
    <property type="match status" value="1"/>
</dbReference>
<feature type="region of interest" description="Disordered" evidence="9">
    <location>
        <begin position="365"/>
        <end position="391"/>
    </location>
</feature>
<organism evidence="10 11">
    <name type="scientific">Sporormia fimetaria CBS 119925</name>
    <dbReference type="NCBI Taxonomy" id="1340428"/>
    <lineage>
        <taxon>Eukaryota</taxon>
        <taxon>Fungi</taxon>
        <taxon>Dikarya</taxon>
        <taxon>Ascomycota</taxon>
        <taxon>Pezizomycotina</taxon>
        <taxon>Dothideomycetes</taxon>
        <taxon>Pleosporomycetidae</taxon>
        <taxon>Pleosporales</taxon>
        <taxon>Sporormiaceae</taxon>
        <taxon>Sporormia</taxon>
    </lineage>
</organism>
<dbReference type="Proteomes" id="UP000799440">
    <property type="component" value="Unassembled WGS sequence"/>
</dbReference>
<evidence type="ECO:0000313" key="11">
    <source>
        <dbReference type="Proteomes" id="UP000799440"/>
    </source>
</evidence>
<dbReference type="Pfam" id="PF05625">
    <property type="entry name" value="PAXNEB"/>
    <property type="match status" value="1"/>
</dbReference>
<feature type="compositionally biased region" description="Low complexity" evidence="9">
    <location>
        <begin position="18"/>
        <end position="37"/>
    </location>
</feature>
<evidence type="ECO:0000256" key="8">
    <source>
        <dbReference type="ARBA" id="ARBA00023242"/>
    </source>
</evidence>
<comment type="similarity">
    <text evidence="4">Belongs to the ELP4 family.</text>
</comment>
<comment type="subcellular location">
    <subcellularLocation>
        <location evidence="2">Cytoplasm</location>
    </subcellularLocation>
    <subcellularLocation>
        <location evidence="1">Nucleus</location>
    </subcellularLocation>
</comment>
<protein>
    <recommendedName>
        <fullName evidence="5">Elongator complex protein 4</fullName>
    </recommendedName>
</protein>
<dbReference type="InterPro" id="IPR008728">
    <property type="entry name" value="Elongator_complex_protein_4"/>
</dbReference>
<name>A0A6A6V361_9PLEO</name>
<dbReference type="UniPathway" id="UPA00988"/>
<dbReference type="AlphaFoldDB" id="A0A6A6V361"/>
<dbReference type="Gene3D" id="3.40.50.300">
    <property type="entry name" value="P-loop containing nucleotide triphosphate hydrolases"/>
    <property type="match status" value="1"/>
</dbReference>
<dbReference type="InterPro" id="IPR027417">
    <property type="entry name" value="P-loop_NTPase"/>
</dbReference>
<evidence type="ECO:0000256" key="4">
    <source>
        <dbReference type="ARBA" id="ARBA00007573"/>
    </source>
</evidence>
<dbReference type="GO" id="GO:0008023">
    <property type="term" value="C:transcription elongation factor complex"/>
    <property type="evidence" value="ECO:0007669"/>
    <property type="project" value="TreeGrafter"/>
</dbReference>
<reference evidence="10" key="1">
    <citation type="journal article" date="2020" name="Stud. Mycol.">
        <title>101 Dothideomycetes genomes: a test case for predicting lifestyles and emergence of pathogens.</title>
        <authorList>
            <person name="Haridas S."/>
            <person name="Albert R."/>
            <person name="Binder M."/>
            <person name="Bloem J."/>
            <person name="Labutti K."/>
            <person name="Salamov A."/>
            <person name="Andreopoulos B."/>
            <person name="Baker S."/>
            <person name="Barry K."/>
            <person name="Bills G."/>
            <person name="Bluhm B."/>
            <person name="Cannon C."/>
            <person name="Castanera R."/>
            <person name="Culley D."/>
            <person name="Daum C."/>
            <person name="Ezra D."/>
            <person name="Gonzalez J."/>
            <person name="Henrissat B."/>
            <person name="Kuo A."/>
            <person name="Liang C."/>
            <person name="Lipzen A."/>
            <person name="Lutzoni F."/>
            <person name="Magnuson J."/>
            <person name="Mondo S."/>
            <person name="Nolan M."/>
            <person name="Ohm R."/>
            <person name="Pangilinan J."/>
            <person name="Park H.-J."/>
            <person name="Ramirez L."/>
            <person name="Alfaro M."/>
            <person name="Sun H."/>
            <person name="Tritt A."/>
            <person name="Yoshinaga Y."/>
            <person name="Zwiers L.-H."/>
            <person name="Turgeon B."/>
            <person name="Goodwin S."/>
            <person name="Spatafora J."/>
            <person name="Crous P."/>
            <person name="Grigoriev I."/>
        </authorList>
    </citation>
    <scope>NUCLEOTIDE SEQUENCE</scope>
    <source>
        <strain evidence="10">CBS 119925</strain>
    </source>
</reference>
<comment type="pathway">
    <text evidence="3">tRNA modification; 5-methoxycarbonylmethyl-2-thiouridine-tRNA biosynthesis.</text>
</comment>
<evidence type="ECO:0000313" key="10">
    <source>
        <dbReference type="EMBL" id="KAF2744289.1"/>
    </source>
</evidence>
<keyword evidence="8" id="KW-0539">Nucleus</keyword>
<keyword evidence="6" id="KW-0963">Cytoplasm</keyword>
<gene>
    <name evidence="10" type="ORF">M011DRAFT_496453</name>
</gene>
<evidence type="ECO:0000256" key="6">
    <source>
        <dbReference type="ARBA" id="ARBA00022490"/>
    </source>
</evidence>
<dbReference type="GO" id="GO:0033588">
    <property type="term" value="C:elongator holoenzyme complex"/>
    <property type="evidence" value="ECO:0007669"/>
    <property type="project" value="InterPro"/>
</dbReference>
<dbReference type="PANTHER" id="PTHR12896:SF1">
    <property type="entry name" value="ELONGATOR COMPLEX PROTEIN 4"/>
    <property type="match status" value="1"/>
</dbReference>
<sequence length="391" mass="42085">MAFRKRNVALSRNDPSLTAEPQSSPTSPSSAAATPQTIPGIRPSPVDGRPTTSTGTPSLDAILAGHAGLPLGNSILFGETGTTDYAGALLRFYAAEGVVQGHKVHVVGFGEGWGRELPGLSDKDESGRKRVNEADKEKMKIAWRYEGLGVFGSRDKGAATNRGSDSEAVFCHAFDLAKRLALPVATAINYIPVSRTGGSLFSAILQNIQRHLESTPPETIHRIVIPSLLSPASYPPISSQPQCVLQFFHGLRALLRRYSTRLTAVVTFPLTLYPRTTGLVRWMEILSDGVFELAPFPYDYRQALSTSAAATKEEERPQGMFAVHKLPVWNEKGGGGAVEGLGEDLAFVLSRRKFTVTKFSLPPVEGDTEAQEAAVHAASGSAMPNKKDLEF</sequence>
<evidence type="ECO:0000256" key="7">
    <source>
        <dbReference type="ARBA" id="ARBA00022694"/>
    </source>
</evidence>
<proteinExistence type="inferred from homology"/>
<dbReference type="GO" id="GO:0005737">
    <property type="term" value="C:cytoplasm"/>
    <property type="evidence" value="ECO:0007669"/>
    <property type="project" value="UniProtKB-SubCell"/>
</dbReference>